<dbReference type="RefSeq" id="WP_340271092.1">
    <property type="nucleotide sequence ID" value="NZ_JBBEOG010000009.1"/>
</dbReference>
<feature type="transmembrane region" description="Helical" evidence="1">
    <location>
        <begin position="95"/>
        <end position="112"/>
    </location>
</feature>
<proteinExistence type="predicted"/>
<keyword evidence="1" id="KW-0472">Membrane</keyword>
<reference evidence="4" key="1">
    <citation type="journal article" date="2019" name="Int. J. Syst. Evol. Microbiol.">
        <title>The Global Catalogue of Microorganisms (GCM) 10K type strain sequencing project: providing services to taxonomists for standard genome sequencing and annotation.</title>
        <authorList>
            <consortium name="The Broad Institute Genomics Platform"/>
            <consortium name="The Broad Institute Genome Sequencing Center for Infectious Disease"/>
            <person name="Wu L."/>
            <person name="Ma J."/>
        </authorList>
    </citation>
    <scope>NUCLEOTIDE SEQUENCE [LARGE SCALE GENOMIC DNA]</scope>
    <source>
        <strain evidence="4">CCUG 43114</strain>
    </source>
</reference>
<evidence type="ECO:0000313" key="4">
    <source>
        <dbReference type="Proteomes" id="UP001596122"/>
    </source>
</evidence>
<dbReference type="InterPro" id="IPR006976">
    <property type="entry name" value="VanZ-like"/>
</dbReference>
<feature type="transmembrane region" description="Helical" evidence="1">
    <location>
        <begin position="48"/>
        <end position="68"/>
    </location>
</feature>
<dbReference type="Proteomes" id="UP001596122">
    <property type="component" value="Unassembled WGS sequence"/>
</dbReference>
<dbReference type="EMBL" id="JBHSLD010000013">
    <property type="protein sequence ID" value="MFC5381858.1"/>
    <property type="molecule type" value="Genomic_DNA"/>
</dbReference>
<gene>
    <name evidence="3" type="ORF">ACFPJ6_13815</name>
</gene>
<evidence type="ECO:0000256" key="1">
    <source>
        <dbReference type="SAM" id="Phobius"/>
    </source>
</evidence>
<feature type="transmembrane region" description="Helical" evidence="1">
    <location>
        <begin position="119"/>
        <end position="138"/>
    </location>
</feature>
<evidence type="ECO:0000259" key="2">
    <source>
        <dbReference type="Pfam" id="PF04892"/>
    </source>
</evidence>
<evidence type="ECO:0000313" key="3">
    <source>
        <dbReference type="EMBL" id="MFC5381858.1"/>
    </source>
</evidence>
<protein>
    <submittedName>
        <fullName evidence="3">VanZ family protein</fullName>
    </submittedName>
</protein>
<sequence length="181" mass="18154">MEALTVAVRPVGRFLGDHPAVLPVVVGLLLLAALAAPALGRRLGTGRVVAAALVLAVGVPLALTLLPAPGHAPETVGTCLPPRPVSEWGRGGEELANLLLLVPLGALLSGVLRGRRRAVAVAVAALAPLGVEAVQLALPALGRTCETTDVLLNCAGLALGASLGLVSRRGSGRRPTASPRT</sequence>
<feature type="transmembrane region" description="Helical" evidence="1">
    <location>
        <begin position="150"/>
        <end position="166"/>
    </location>
</feature>
<keyword evidence="1" id="KW-1133">Transmembrane helix</keyword>
<feature type="domain" description="VanZ-like" evidence="2">
    <location>
        <begin position="94"/>
        <end position="163"/>
    </location>
</feature>
<name>A0ABW0GQN5_9MICO</name>
<comment type="caution">
    <text evidence="3">The sequence shown here is derived from an EMBL/GenBank/DDBJ whole genome shotgun (WGS) entry which is preliminary data.</text>
</comment>
<organism evidence="3 4">
    <name type="scientific">Aquipuribacter nitratireducens</name>
    <dbReference type="NCBI Taxonomy" id="650104"/>
    <lineage>
        <taxon>Bacteria</taxon>
        <taxon>Bacillati</taxon>
        <taxon>Actinomycetota</taxon>
        <taxon>Actinomycetes</taxon>
        <taxon>Micrococcales</taxon>
        <taxon>Intrasporangiaceae</taxon>
        <taxon>Aquipuribacter</taxon>
    </lineage>
</organism>
<dbReference type="Pfam" id="PF04892">
    <property type="entry name" value="VanZ"/>
    <property type="match status" value="1"/>
</dbReference>
<keyword evidence="4" id="KW-1185">Reference proteome</keyword>
<keyword evidence="1" id="KW-0812">Transmembrane</keyword>
<accession>A0ABW0GQN5</accession>
<feature type="transmembrane region" description="Helical" evidence="1">
    <location>
        <begin position="20"/>
        <end position="39"/>
    </location>
</feature>